<keyword evidence="3 6" id="KW-0812">Transmembrane</keyword>
<keyword evidence="5 6" id="KW-0472">Membrane</keyword>
<comment type="caution">
    <text evidence="8">The sequence shown here is derived from an EMBL/GenBank/DDBJ whole genome shotgun (WGS) entry which is preliminary data.</text>
</comment>
<feature type="transmembrane region" description="Helical" evidence="6">
    <location>
        <begin position="352"/>
        <end position="374"/>
    </location>
</feature>
<feature type="transmembrane region" description="Helical" evidence="6">
    <location>
        <begin position="106"/>
        <end position="130"/>
    </location>
</feature>
<keyword evidence="2" id="KW-0813">Transport</keyword>
<feature type="transmembrane region" description="Helical" evidence="6">
    <location>
        <begin position="150"/>
        <end position="169"/>
    </location>
</feature>
<dbReference type="OrthoDB" id="1704268at2"/>
<evidence type="ECO:0000256" key="4">
    <source>
        <dbReference type="ARBA" id="ARBA00022989"/>
    </source>
</evidence>
<dbReference type="GO" id="GO:0022857">
    <property type="term" value="F:transmembrane transporter activity"/>
    <property type="evidence" value="ECO:0007669"/>
    <property type="project" value="InterPro"/>
</dbReference>
<dbReference type="InterPro" id="IPR052528">
    <property type="entry name" value="Sugar_transport-like"/>
</dbReference>
<dbReference type="PANTHER" id="PTHR23526:SF2">
    <property type="entry name" value="MAJOR FACILITATOR SUPERFAMILY (MFS) PROFILE DOMAIN-CONTAINING PROTEIN"/>
    <property type="match status" value="1"/>
</dbReference>
<reference evidence="8 9" key="1">
    <citation type="journal article" date="2019" name="Int. J. Syst. Evol. Microbiol.">
        <title>Anaerobacillus alkaliphilus sp. nov., a novel alkaliphilic and moderately halophilic bacterium.</title>
        <authorList>
            <person name="Borsodi A.K."/>
            <person name="Aszalos J.M."/>
            <person name="Bihari P."/>
            <person name="Nagy I."/>
            <person name="Schumann P."/>
            <person name="Sproer C."/>
            <person name="Kovacs A.L."/>
            <person name="Boka K."/>
            <person name="Dobosy P."/>
            <person name="Ovari M."/>
            <person name="Szili-Kovacs T."/>
            <person name="Toth E."/>
        </authorList>
    </citation>
    <scope>NUCLEOTIDE SEQUENCE [LARGE SCALE GENOMIC DNA]</scope>
    <source>
        <strain evidence="8 9">B16-10</strain>
    </source>
</reference>
<dbReference type="InterPro" id="IPR036259">
    <property type="entry name" value="MFS_trans_sf"/>
</dbReference>
<accession>A0A4Q0VMW2</accession>
<evidence type="ECO:0000256" key="2">
    <source>
        <dbReference type="ARBA" id="ARBA00022448"/>
    </source>
</evidence>
<dbReference type="InterPro" id="IPR020846">
    <property type="entry name" value="MFS_dom"/>
</dbReference>
<evidence type="ECO:0000256" key="1">
    <source>
        <dbReference type="ARBA" id="ARBA00004651"/>
    </source>
</evidence>
<evidence type="ECO:0000313" key="9">
    <source>
        <dbReference type="Proteomes" id="UP000290649"/>
    </source>
</evidence>
<evidence type="ECO:0000259" key="7">
    <source>
        <dbReference type="PROSITE" id="PS50850"/>
    </source>
</evidence>
<name>A0A4Q0VMW2_9BACI</name>
<feature type="transmembrane region" description="Helical" evidence="6">
    <location>
        <begin position="260"/>
        <end position="281"/>
    </location>
</feature>
<organism evidence="8 9">
    <name type="scientific">Anaerobacillus alkaliphilus</name>
    <dbReference type="NCBI Taxonomy" id="1548597"/>
    <lineage>
        <taxon>Bacteria</taxon>
        <taxon>Bacillati</taxon>
        <taxon>Bacillota</taxon>
        <taxon>Bacilli</taxon>
        <taxon>Bacillales</taxon>
        <taxon>Bacillaceae</taxon>
        <taxon>Anaerobacillus</taxon>
    </lineage>
</organism>
<dbReference type="InterPro" id="IPR011701">
    <property type="entry name" value="MFS"/>
</dbReference>
<protein>
    <submittedName>
        <fullName evidence="8">MFS transporter</fullName>
    </submittedName>
</protein>
<dbReference type="GO" id="GO:0005886">
    <property type="term" value="C:plasma membrane"/>
    <property type="evidence" value="ECO:0007669"/>
    <property type="project" value="UniProtKB-SubCell"/>
</dbReference>
<dbReference type="EMBL" id="QOUX01000047">
    <property type="protein sequence ID" value="RXI96691.1"/>
    <property type="molecule type" value="Genomic_DNA"/>
</dbReference>
<comment type="subcellular location">
    <subcellularLocation>
        <location evidence="1">Cell membrane</location>
        <topology evidence="1">Multi-pass membrane protein</topology>
    </subcellularLocation>
</comment>
<feature type="transmembrane region" description="Helical" evidence="6">
    <location>
        <begin position="380"/>
        <end position="404"/>
    </location>
</feature>
<proteinExistence type="predicted"/>
<feature type="transmembrane region" description="Helical" evidence="6">
    <location>
        <begin position="20"/>
        <end position="42"/>
    </location>
</feature>
<gene>
    <name evidence="8" type="ORF">DS745_23625</name>
</gene>
<dbReference type="PROSITE" id="PS50850">
    <property type="entry name" value="MFS"/>
    <property type="match status" value="1"/>
</dbReference>
<dbReference type="RefSeq" id="WP_129080659.1">
    <property type="nucleotide sequence ID" value="NZ_QOUX01000047.1"/>
</dbReference>
<dbReference type="SUPFAM" id="SSF103473">
    <property type="entry name" value="MFS general substrate transporter"/>
    <property type="match status" value="1"/>
</dbReference>
<feature type="transmembrane region" description="Helical" evidence="6">
    <location>
        <begin position="175"/>
        <end position="196"/>
    </location>
</feature>
<dbReference type="Proteomes" id="UP000290649">
    <property type="component" value="Unassembled WGS sequence"/>
</dbReference>
<evidence type="ECO:0000256" key="3">
    <source>
        <dbReference type="ARBA" id="ARBA00022692"/>
    </source>
</evidence>
<dbReference type="Pfam" id="PF07690">
    <property type="entry name" value="MFS_1"/>
    <property type="match status" value="1"/>
</dbReference>
<keyword evidence="4 6" id="KW-1133">Transmembrane helix</keyword>
<evidence type="ECO:0000256" key="6">
    <source>
        <dbReference type="SAM" id="Phobius"/>
    </source>
</evidence>
<feature type="transmembrane region" description="Helical" evidence="6">
    <location>
        <begin position="227"/>
        <end position="248"/>
    </location>
</feature>
<dbReference type="PANTHER" id="PTHR23526">
    <property type="entry name" value="INTEGRAL MEMBRANE TRANSPORT PROTEIN-RELATED"/>
    <property type="match status" value="1"/>
</dbReference>
<sequence length="420" mass="47121">MFYLPETIKSNERNSIWNGAYSIIAGSLVTGFIPLFAIQVLGASNQQVGLISSLPSLMSILAMIPGAIWINRLETKKKFTAISILAARFFLLLLVFIPFIKFTNQAWILVVLIALMNFPTALATLSWQSFIGDLIPDERRGQFFSQRNKILTIVGMITTFTVGIILNMFDVSAAGPYQIFFTLGFLFGVVEVYYLMKHIEHRRVVPKKETKKINFNIVSKIVSHKPYLYFLICALLFNFGWQMAWPLFNIYQINYAGATAFWVSLFTVANQISQIISYKWWGKYADKKGNSMMLLVAAIGMTTAPILTILSTNLVYLTVVNLWSGTFVAGTTMLLFNQLLKVSPENDRTSYLASYNVIIAGIGFISPQLGVLFLELYGMNVAMSISSVFRLVGGLAFLVVVLYVERKIRHSSSLEKSKVG</sequence>
<dbReference type="Gene3D" id="1.20.1250.20">
    <property type="entry name" value="MFS general substrate transporter like domains"/>
    <property type="match status" value="2"/>
</dbReference>
<evidence type="ECO:0000313" key="8">
    <source>
        <dbReference type="EMBL" id="RXI96691.1"/>
    </source>
</evidence>
<feature type="transmembrane region" description="Helical" evidence="6">
    <location>
        <begin position="322"/>
        <end position="340"/>
    </location>
</feature>
<feature type="transmembrane region" description="Helical" evidence="6">
    <location>
        <begin position="82"/>
        <end position="100"/>
    </location>
</feature>
<evidence type="ECO:0000256" key="5">
    <source>
        <dbReference type="ARBA" id="ARBA00023136"/>
    </source>
</evidence>
<feature type="transmembrane region" description="Helical" evidence="6">
    <location>
        <begin position="48"/>
        <end position="70"/>
    </location>
</feature>
<dbReference type="AlphaFoldDB" id="A0A4Q0VMW2"/>
<keyword evidence="9" id="KW-1185">Reference proteome</keyword>
<feature type="transmembrane region" description="Helical" evidence="6">
    <location>
        <begin position="293"/>
        <end position="316"/>
    </location>
</feature>
<feature type="domain" description="Major facilitator superfamily (MFS) profile" evidence="7">
    <location>
        <begin position="226"/>
        <end position="420"/>
    </location>
</feature>